<protein>
    <submittedName>
        <fullName evidence="1">Uncharacterized protein</fullName>
    </submittedName>
</protein>
<evidence type="ECO:0000313" key="2">
    <source>
        <dbReference type="Proteomes" id="UP001066276"/>
    </source>
</evidence>
<name>A0AAV7LYV2_PLEWA</name>
<dbReference type="Proteomes" id="UP001066276">
    <property type="component" value="Chromosome 10"/>
</dbReference>
<reference evidence="1" key="1">
    <citation type="journal article" date="2022" name="bioRxiv">
        <title>Sequencing and chromosome-scale assembly of the giantPleurodeles waltlgenome.</title>
        <authorList>
            <person name="Brown T."/>
            <person name="Elewa A."/>
            <person name="Iarovenko S."/>
            <person name="Subramanian E."/>
            <person name="Araus A.J."/>
            <person name="Petzold A."/>
            <person name="Susuki M."/>
            <person name="Suzuki K.-i.T."/>
            <person name="Hayashi T."/>
            <person name="Toyoda A."/>
            <person name="Oliveira C."/>
            <person name="Osipova E."/>
            <person name="Leigh N.D."/>
            <person name="Simon A."/>
            <person name="Yun M.H."/>
        </authorList>
    </citation>
    <scope>NUCLEOTIDE SEQUENCE</scope>
    <source>
        <strain evidence="1">20211129_DDA</strain>
        <tissue evidence="1">Liver</tissue>
    </source>
</reference>
<dbReference type="AlphaFoldDB" id="A0AAV7LYV2"/>
<accession>A0AAV7LYV2</accession>
<organism evidence="1 2">
    <name type="scientific">Pleurodeles waltl</name>
    <name type="common">Iberian ribbed newt</name>
    <dbReference type="NCBI Taxonomy" id="8319"/>
    <lineage>
        <taxon>Eukaryota</taxon>
        <taxon>Metazoa</taxon>
        <taxon>Chordata</taxon>
        <taxon>Craniata</taxon>
        <taxon>Vertebrata</taxon>
        <taxon>Euteleostomi</taxon>
        <taxon>Amphibia</taxon>
        <taxon>Batrachia</taxon>
        <taxon>Caudata</taxon>
        <taxon>Salamandroidea</taxon>
        <taxon>Salamandridae</taxon>
        <taxon>Pleurodelinae</taxon>
        <taxon>Pleurodeles</taxon>
    </lineage>
</organism>
<comment type="caution">
    <text evidence="1">The sequence shown here is derived from an EMBL/GenBank/DDBJ whole genome shotgun (WGS) entry which is preliminary data.</text>
</comment>
<evidence type="ECO:0000313" key="1">
    <source>
        <dbReference type="EMBL" id="KAJ1096721.1"/>
    </source>
</evidence>
<dbReference type="EMBL" id="JANPWB010000014">
    <property type="protein sequence ID" value="KAJ1096721.1"/>
    <property type="molecule type" value="Genomic_DNA"/>
</dbReference>
<gene>
    <name evidence="1" type="ORF">NDU88_001853</name>
</gene>
<sequence length="115" mass="13203">MWFVTQQYFLSEVLLDVAQNGSYTVSLETRSLYVSRFGSRTGRNEYPYHYPVSKRGCDEAWSCKVVAKNLQMGQELVSVVPNELRLLPGEEGTQEVMGKKEQVMDEVLDNQVSFR</sequence>
<keyword evidence="2" id="KW-1185">Reference proteome</keyword>
<proteinExistence type="predicted"/>